<evidence type="ECO:0000313" key="4">
    <source>
        <dbReference type="Proteomes" id="UP001185092"/>
    </source>
</evidence>
<proteinExistence type="predicted"/>
<accession>A0AAE3XMN4</accession>
<dbReference type="EMBL" id="JAVDQD010000002">
    <property type="protein sequence ID" value="MDR6239300.1"/>
    <property type="molecule type" value="Genomic_DNA"/>
</dbReference>
<evidence type="ECO:0000259" key="2">
    <source>
        <dbReference type="Pfam" id="PF09851"/>
    </source>
</evidence>
<feature type="transmembrane region" description="Helical" evidence="1">
    <location>
        <begin position="6"/>
        <end position="25"/>
    </location>
</feature>
<comment type="caution">
    <text evidence="3">The sequence shown here is derived from an EMBL/GenBank/DDBJ whole genome shotgun (WGS) entry which is preliminary data.</text>
</comment>
<evidence type="ECO:0000313" key="3">
    <source>
        <dbReference type="EMBL" id="MDR6239300.1"/>
    </source>
</evidence>
<dbReference type="Pfam" id="PF09851">
    <property type="entry name" value="SHOCT"/>
    <property type="match status" value="1"/>
</dbReference>
<dbReference type="Proteomes" id="UP001185092">
    <property type="component" value="Unassembled WGS sequence"/>
</dbReference>
<keyword evidence="4" id="KW-1185">Reference proteome</keyword>
<name>A0AAE3XMN4_9BACT</name>
<organism evidence="3 4">
    <name type="scientific">Aureibacter tunicatorum</name>
    <dbReference type="NCBI Taxonomy" id="866807"/>
    <lineage>
        <taxon>Bacteria</taxon>
        <taxon>Pseudomonadati</taxon>
        <taxon>Bacteroidota</taxon>
        <taxon>Cytophagia</taxon>
        <taxon>Cytophagales</taxon>
        <taxon>Persicobacteraceae</taxon>
        <taxon>Aureibacter</taxon>
    </lineage>
</organism>
<dbReference type="AlphaFoldDB" id="A0AAE3XMN4"/>
<protein>
    <submittedName>
        <fullName evidence="3">Membrane protein</fullName>
    </submittedName>
</protein>
<keyword evidence="1" id="KW-0812">Transmembrane</keyword>
<gene>
    <name evidence="3" type="ORF">HNQ88_002337</name>
</gene>
<dbReference type="InterPro" id="IPR018649">
    <property type="entry name" value="SHOCT"/>
</dbReference>
<dbReference type="RefSeq" id="WP_309938909.1">
    <property type="nucleotide sequence ID" value="NZ_AP025305.1"/>
</dbReference>
<evidence type="ECO:0000256" key="1">
    <source>
        <dbReference type="SAM" id="Phobius"/>
    </source>
</evidence>
<reference evidence="3" key="1">
    <citation type="submission" date="2023-07" db="EMBL/GenBank/DDBJ databases">
        <title>Genomic Encyclopedia of Type Strains, Phase IV (KMG-IV): sequencing the most valuable type-strain genomes for metagenomic binning, comparative biology and taxonomic classification.</title>
        <authorList>
            <person name="Goeker M."/>
        </authorList>
    </citation>
    <scope>NUCLEOTIDE SEQUENCE</scope>
    <source>
        <strain evidence="3">DSM 26174</strain>
    </source>
</reference>
<sequence>MYYSFWGMHLFWWIIWVLLLVWIFMTPYTIPGEMRPKEDPFDILKKRFAKGEINEEEYKKKKKFLEEDRKSSKDQSKDKK</sequence>
<keyword evidence="1" id="KW-1133">Transmembrane helix</keyword>
<feature type="domain" description="SHOCT" evidence="2">
    <location>
        <begin position="40"/>
        <end position="63"/>
    </location>
</feature>
<keyword evidence="1" id="KW-0472">Membrane</keyword>